<protein>
    <submittedName>
        <fullName evidence="4">Cell division protein FtsN</fullName>
    </submittedName>
</protein>
<evidence type="ECO:0000313" key="4">
    <source>
        <dbReference type="EMBL" id="CUH72941.1"/>
    </source>
</evidence>
<dbReference type="EMBL" id="CYSB01000040">
    <property type="protein sequence ID" value="CUH69538.1"/>
    <property type="molecule type" value="Genomic_DNA"/>
</dbReference>
<dbReference type="Pfam" id="PF05036">
    <property type="entry name" value="SPOR"/>
    <property type="match status" value="1"/>
</dbReference>
<feature type="region of interest" description="Disordered" evidence="1">
    <location>
        <begin position="229"/>
        <end position="260"/>
    </location>
</feature>
<dbReference type="InterPro" id="IPR007730">
    <property type="entry name" value="SPOR-like_dom"/>
</dbReference>
<dbReference type="Proteomes" id="UP000051887">
    <property type="component" value="Unassembled WGS sequence"/>
</dbReference>
<dbReference type="AlphaFoldDB" id="A0A0P1FVN8"/>
<evidence type="ECO:0000256" key="1">
    <source>
        <dbReference type="SAM" id="MobiDB-lite"/>
    </source>
</evidence>
<keyword evidence="5" id="KW-1185">Reference proteome</keyword>
<feature type="domain" description="SPOR" evidence="2">
    <location>
        <begin position="264"/>
        <end position="349"/>
    </location>
</feature>
<dbReference type="SUPFAM" id="SSF110997">
    <property type="entry name" value="Sporulation related repeat"/>
    <property type="match status" value="1"/>
</dbReference>
<dbReference type="PROSITE" id="PS51724">
    <property type="entry name" value="SPOR"/>
    <property type="match status" value="1"/>
</dbReference>
<dbReference type="GO" id="GO:0051301">
    <property type="term" value="P:cell division"/>
    <property type="evidence" value="ECO:0007669"/>
    <property type="project" value="UniProtKB-KW"/>
</dbReference>
<evidence type="ECO:0000313" key="3">
    <source>
        <dbReference type="EMBL" id="CUH69538.1"/>
    </source>
</evidence>
<reference evidence="4 6" key="2">
    <citation type="submission" date="2015-09" db="EMBL/GenBank/DDBJ databases">
        <authorList>
            <consortium name="Swine Surveillance"/>
        </authorList>
    </citation>
    <scope>NUCLEOTIDE SEQUENCE [LARGE SCALE GENOMIC DNA]</scope>
    <source>
        <strain evidence="4 6">5120</strain>
    </source>
</reference>
<keyword evidence="4" id="KW-0132">Cell division</keyword>
<organism evidence="4 6">
    <name type="scientific">Thalassovita autumnalis</name>
    <dbReference type="NCBI Taxonomy" id="2072972"/>
    <lineage>
        <taxon>Bacteria</taxon>
        <taxon>Pseudomonadati</taxon>
        <taxon>Pseudomonadota</taxon>
        <taxon>Alphaproteobacteria</taxon>
        <taxon>Rhodobacterales</taxon>
        <taxon>Roseobacteraceae</taxon>
        <taxon>Thalassovita</taxon>
    </lineage>
</organism>
<accession>A0A0P1FVN8</accession>
<dbReference type="InterPro" id="IPR036680">
    <property type="entry name" value="SPOR-like_sf"/>
</dbReference>
<proteinExistence type="predicted"/>
<keyword evidence="4" id="KW-0131">Cell cycle</keyword>
<sequence>MAEMQDTGRMAAPAQQAYNTTAYDAQAQGHDVGYDDPAGYEAEAGYEETPASLKAGVATALHFTGAAVSLGLLIGVGVWGYQLVVRDVSGVPVVQAAEGPMRIAPVDPGGSRAENQGLAVNEVAADGGAQRAADRVILAPPPLDLDKSDPLLAVDRAVTPAATSEADGQSARIEALVGQVMREAQEIAEADQTALIQQASLTQEVEAEPATAPVEAEVAQVIKPIEGGMGRSLRPKARPANLQRSASLRPDAVSTGTVEVSPDTLTAGTRLAQLGAYDSPEVARKEWDKIAARFGDFMLDKQRVVQKAKSAGSTFYRLRVHGFASLDDARRFCNALDAEGTDCIPVTHK</sequence>
<name>A0A0P1FVN8_9RHOB</name>
<dbReference type="Gene3D" id="3.30.70.1070">
    <property type="entry name" value="Sporulation related repeat"/>
    <property type="match status" value="1"/>
</dbReference>
<dbReference type="RefSeq" id="WP_058244105.1">
    <property type="nucleotide sequence ID" value="NZ_CYSB01000040.1"/>
</dbReference>
<gene>
    <name evidence="4" type="primary">ftsN</name>
    <name evidence="3" type="ORF">TL5118_03503</name>
    <name evidence="4" type="ORF">TL5120_02743</name>
</gene>
<dbReference type="GO" id="GO:0042834">
    <property type="term" value="F:peptidoglycan binding"/>
    <property type="evidence" value="ECO:0007669"/>
    <property type="project" value="InterPro"/>
</dbReference>
<evidence type="ECO:0000259" key="2">
    <source>
        <dbReference type="PROSITE" id="PS51724"/>
    </source>
</evidence>
<evidence type="ECO:0000313" key="6">
    <source>
        <dbReference type="Proteomes" id="UP000051887"/>
    </source>
</evidence>
<dbReference type="Proteomes" id="UP000051086">
    <property type="component" value="Unassembled WGS sequence"/>
</dbReference>
<reference evidence="3 5" key="1">
    <citation type="submission" date="2015-09" db="EMBL/GenBank/DDBJ databases">
        <authorList>
            <person name="Rodrigo-Torres L."/>
            <person name="Arahal D.R."/>
        </authorList>
    </citation>
    <scope>NUCLEOTIDE SEQUENCE [LARGE SCALE GENOMIC DNA]</scope>
    <source>
        <strain evidence="3 5">CECT 5118</strain>
    </source>
</reference>
<evidence type="ECO:0000313" key="5">
    <source>
        <dbReference type="Proteomes" id="UP000051086"/>
    </source>
</evidence>
<dbReference type="EMBL" id="CYSC01000035">
    <property type="protein sequence ID" value="CUH72941.1"/>
    <property type="molecule type" value="Genomic_DNA"/>
</dbReference>